<dbReference type="InterPro" id="IPR007359">
    <property type="entry name" value="SigmaE_reg_RseC_MucC"/>
</dbReference>
<name>A0A845UZI0_9GAMM</name>
<accession>A0A845UZI0</accession>
<keyword evidence="1" id="KW-1133">Transmembrane helix</keyword>
<reference evidence="2 3" key="1">
    <citation type="submission" date="2020-02" db="EMBL/GenBank/DDBJ databases">
        <authorList>
            <person name="Zhang X.-Y."/>
        </authorList>
    </citation>
    <scope>NUCLEOTIDE SEQUENCE [LARGE SCALE GENOMIC DNA]</scope>
    <source>
        <strain evidence="2 3">C33</strain>
    </source>
</reference>
<evidence type="ECO:0008006" key="4">
    <source>
        <dbReference type="Google" id="ProtNLM"/>
    </source>
</evidence>
<evidence type="ECO:0000313" key="2">
    <source>
        <dbReference type="EMBL" id="NDY94466.1"/>
    </source>
</evidence>
<keyword evidence="1" id="KW-0472">Membrane</keyword>
<dbReference type="PANTHER" id="PTHR35867">
    <property type="entry name" value="PROTEIN RSEC"/>
    <property type="match status" value="1"/>
</dbReference>
<dbReference type="RefSeq" id="WP_164209673.1">
    <property type="nucleotide sequence ID" value="NZ_JAAGSC010000031.1"/>
</dbReference>
<sequence length="163" mass="17045">MTSSGHVWQAGVVVHSTEAAARIRFEPLTHCQRCLRGEGCGAGVFSRLFAGRRAELDLPTDHRLAPGQPVRVGIRSGTLVRLAVVIYGLPVVVFILAAAATATLLAPGWEQDVLSLLGGLAAAALALVFVARRRTGALNPIVETLSAGAGRPRLESGPDQGHI</sequence>
<keyword evidence="1" id="KW-0812">Transmembrane</keyword>
<dbReference type="PANTHER" id="PTHR35867:SF1">
    <property type="entry name" value="PROTEIN RSEC"/>
    <property type="match status" value="1"/>
</dbReference>
<feature type="transmembrane region" description="Helical" evidence="1">
    <location>
        <begin position="113"/>
        <end position="131"/>
    </location>
</feature>
<protein>
    <recommendedName>
        <fullName evidence="4">Fis family transcriptional regulator</fullName>
    </recommendedName>
</protein>
<dbReference type="Pfam" id="PF04246">
    <property type="entry name" value="RseC_MucC"/>
    <property type="match status" value="1"/>
</dbReference>
<evidence type="ECO:0000256" key="1">
    <source>
        <dbReference type="SAM" id="Phobius"/>
    </source>
</evidence>
<dbReference type="EMBL" id="JAAGSC010000031">
    <property type="protein sequence ID" value="NDY94466.1"/>
    <property type="molecule type" value="Genomic_DNA"/>
</dbReference>
<keyword evidence="3" id="KW-1185">Reference proteome</keyword>
<proteinExistence type="predicted"/>
<gene>
    <name evidence="2" type="ORF">G3I74_01810</name>
</gene>
<comment type="caution">
    <text evidence="2">The sequence shown here is derived from an EMBL/GenBank/DDBJ whole genome shotgun (WGS) entry which is preliminary data.</text>
</comment>
<organism evidence="2 3">
    <name type="scientific">Wenzhouxiangella limi</name>
    <dbReference type="NCBI Taxonomy" id="2707351"/>
    <lineage>
        <taxon>Bacteria</taxon>
        <taxon>Pseudomonadati</taxon>
        <taxon>Pseudomonadota</taxon>
        <taxon>Gammaproteobacteria</taxon>
        <taxon>Chromatiales</taxon>
        <taxon>Wenzhouxiangellaceae</taxon>
        <taxon>Wenzhouxiangella</taxon>
    </lineage>
</organism>
<dbReference type="AlphaFoldDB" id="A0A845UZI0"/>
<evidence type="ECO:0000313" key="3">
    <source>
        <dbReference type="Proteomes" id="UP000484885"/>
    </source>
</evidence>
<feature type="transmembrane region" description="Helical" evidence="1">
    <location>
        <begin position="84"/>
        <end position="107"/>
    </location>
</feature>
<dbReference type="Proteomes" id="UP000484885">
    <property type="component" value="Unassembled WGS sequence"/>
</dbReference>